<evidence type="ECO:0000313" key="2">
    <source>
        <dbReference type="Proteomes" id="UP000775213"/>
    </source>
</evidence>
<proteinExistence type="predicted"/>
<keyword evidence="2" id="KW-1185">Reference proteome</keyword>
<dbReference type="Proteomes" id="UP000775213">
    <property type="component" value="Unassembled WGS sequence"/>
</dbReference>
<reference evidence="1 2" key="1">
    <citation type="journal article" date="2021" name="Hortic Res">
        <title>Chromosome-scale assembly of the Dendrobium chrysotoxum genome enhances the understanding of orchid evolution.</title>
        <authorList>
            <person name="Zhang Y."/>
            <person name="Zhang G.Q."/>
            <person name="Zhang D."/>
            <person name="Liu X.D."/>
            <person name="Xu X.Y."/>
            <person name="Sun W.H."/>
            <person name="Yu X."/>
            <person name="Zhu X."/>
            <person name="Wang Z.W."/>
            <person name="Zhao X."/>
            <person name="Zhong W.Y."/>
            <person name="Chen H."/>
            <person name="Yin W.L."/>
            <person name="Huang T."/>
            <person name="Niu S.C."/>
            <person name="Liu Z.J."/>
        </authorList>
    </citation>
    <scope>NUCLEOTIDE SEQUENCE [LARGE SCALE GENOMIC DNA]</scope>
    <source>
        <strain evidence="1">Lindl</strain>
    </source>
</reference>
<dbReference type="AlphaFoldDB" id="A0AAV7HS17"/>
<comment type="caution">
    <text evidence="1">The sequence shown here is derived from an EMBL/GenBank/DDBJ whole genome shotgun (WGS) entry which is preliminary data.</text>
</comment>
<evidence type="ECO:0000313" key="1">
    <source>
        <dbReference type="EMBL" id="KAH0470462.1"/>
    </source>
</evidence>
<gene>
    <name evidence="1" type="ORF">IEQ34_000185</name>
</gene>
<organism evidence="1 2">
    <name type="scientific">Dendrobium chrysotoxum</name>
    <name type="common">Orchid</name>
    <dbReference type="NCBI Taxonomy" id="161865"/>
    <lineage>
        <taxon>Eukaryota</taxon>
        <taxon>Viridiplantae</taxon>
        <taxon>Streptophyta</taxon>
        <taxon>Embryophyta</taxon>
        <taxon>Tracheophyta</taxon>
        <taxon>Spermatophyta</taxon>
        <taxon>Magnoliopsida</taxon>
        <taxon>Liliopsida</taxon>
        <taxon>Asparagales</taxon>
        <taxon>Orchidaceae</taxon>
        <taxon>Epidendroideae</taxon>
        <taxon>Malaxideae</taxon>
        <taxon>Dendrobiinae</taxon>
        <taxon>Dendrobium</taxon>
    </lineage>
</organism>
<protein>
    <submittedName>
        <fullName evidence="1">Uncharacterized protein</fullName>
    </submittedName>
</protein>
<accession>A0AAV7HS17</accession>
<sequence length="121" mass="13340">MKFVEERLSHALTFLSDLNSCRKSLRHTETCRSMRFRSDSGILSLPYAFLSLGGLISFQADVGLFDEKRELNIPNSGDVEISVLGLMKKDTKFIVNCKMCAAGAEAILLVVGNGSSSYSKR</sequence>
<dbReference type="EMBL" id="JAGFBR010000001">
    <property type="protein sequence ID" value="KAH0470462.1"/>
    <property type="molecule type" value="Genomic_DNA"/>
</dbReference>
<name>A0AAV7HS17_DENCH</name>